<feature type="domain" description="YcaO" evidence="2">
    <location>
        <begin position="75"/>
        <end position="472"/>
    </location>
</feature>
<dbReference type="PANTHER" id="PTHR37809">
    <property type="entry name" value="RIBOSOMAL PROTEIN S12 METHYLTHIOTRANSFERASE ACCESSORY FACTOR YCAO"/>
    <property type="match status" value="1"/>
</dbReference>
<dbReference type="GeneID" id="64213857"/>
<proteinExistence type="predicted"/>
<dbReference type="Proteomes" id="UP000317942">
    <property type="component" value="Unassembled WGS sequence"/>
</dbReference>
<dbReference type="PANTHER" id="PTHR37809:SF1">
    <property type="entry name" value="RIBOSOMAL PROTEIN S12 METHYLTHIOTRANSFERASE ACCESSORY FACTOR YCAO"/>
    <property type="match status" value="1"/>
</dbReference>
<dbReference type="NCBIfam" id="TIGR03604">
    <property type="entry name" value="TOMM_cyclo_SagD"/>
    <property type="match status" value="1"/>
</dbReference>
<feature type="compositionally biased region" description="Low complexity" evidence="1">
    <location>
        <begin position="381"/>
        <end position="390"/>
    </location>
</feature>
<dbReference type="InterPro" id="IPR003776">
    <property type="entry name" value="YcaO-like_dom"/>
</dbReference>
<name>A0A508BKJ5_9ACTO</name>
<gene>
    <name evidence="3" type="ORF">FK267_01045</name>
</gene>
<dbReference type="Pfam" id="PF02624">
    <property type="entry name" value="YcaO"/>
    <property type="match status" value="1"/>
</dbReference>
<sequence length="472" mass="50477">MYRSALIEGVAPSLARAALLESPFGLVSRSTELPQAAGEPVFAIWTGLLGDPSEALRSQRTWNHRAEAGNFDGAGGAIDADRARHIAIVETMERYSSCSWTEEELVWDTPAGLGEAAIGPERWPACSATELADPDCGLIASDPRVPLRWVRGWSLTRGREVFVPAVLTYLNFPVRTPSEQFVNPISTGTAAHSDLREAVLGGLLEVIERDSIALTWLQRLRLPAVAVDPSTLGEEVAEYHRVGTSTELETHLFDATTDYGVPTLYAVQTSQVDPELAQVVAATCDIDPQRALAKIYRELASLRIALRSHARGPRAQEIKGQDLTVVGGALADAELSMRHVFDFLLEGERPVHALDDIGALTASSPGAGSGDSPDGAGGSAGSVSSAGPDPLEQVVTNLERAGAEAIVVDITTDEARQVGMHVIKALIPEAMPLSFSHHARYLATPRLYQAPRAMGLTVHDEAGINPVRQPFA</sequence>
<evidence type="ECO:0000313" key="4">
    <source>
        <dbReference type="Proteomes" id="UP000317942"/>
    </source>
</evidence>
<feature type="compositionally biased region" description="Low complexity" evidence="1">
    <location>
        <begin position="362"/>
        <end position="374"/>
    </location>
</feature>
<dbReference type="AlphaFoldDB" id="A0A508BKJ5"/>
<dbReference type="Gene3D" id="3.30.1330.230">
    <property type="match status" value="1"/>
</dbReference>
<feature type="region of interest" description="Disordered" evidence="1">
    <location>
        <begin position="362"/>
        <end position="390"/>
    </location>
</feature>
<reference evidence="3 4" key="1">
    <citation type="submission" date="2019-06" db="EMBL/GenBank/DDBJ databases">
        <title>Draft genome sequence of Actinomyces oris CCUG 34288T.</title>
        <authorList>
            <person name="Salva-Serra F."/>
            <person name="Cardew S."/>
            <person name="Moore E."/>
        </authorList>
    </citation>
    <scope>NUCLEOTIDE SEQUENCE [LARGE SCALE GENOMIC DNA]</scope>
    <source>
        <strain evidence="3 4">CCUG 34288</strain>
    </source>
</reference>
<protein>
    <recommendedName>
        <fullName evidence="2">YcaO domain-containing protein</fullName>
    </recommendedName>
</protein>
<accession>A0A508BKJ5</accession>
<evidence type="ECO:0000259" key="2">
    <source>
        <dbReference type="PROSITE" id="PS51664"/>
    </source>
</evidence>
<dbReference type="RefSeq" id="WP_141405875.1">
    <property type="nucleotide sequence ID" value="NZ_CP066060.1"/>
</dbReference>
<evidence type="ECO:0000313" key="3">
    <source>
        <dbReference type="EMBL" id="TQD63210.1"/>
    </source>
</evidence>
<comment type="caution">
    <text evidence="3">The sequence shown here is derived from an EMBL/GenBank/DDBJ whole genome shotgun (WGS) entry which is preliminary data.</text>
</comment>
<dbReference type="EMBL" id="VICC01000001">
    <property type="protein sequence ID" value="TQD63210.1"/>
    <property type="molecule type" value="Genomic_DNA"/>
</dbReference>
<dbReference type="InterPro" id="IPR027624">
    <property type="entry name" value="TOMM_cyclo_SagD"/>
</dbReference>
<evidence type="ECO:0000256" key="1">
    <source>
        <dbReference type="SAM" id="MobiDB-lite"/>
    </source>
</evidence>
<dbReference type="PROSITE" id="PS51664">
    <property type="entry name" value="YCAO"/>
    <property type="match status" value="1"/>
</dbReference>
<organism evidence="3 4">
    <name type="scientific">Actinomyces oris</name>
    <dbReference type="NCBI Taxonomy" id="544580"/>
    <lineage>
        <taxon>Bacteria</taxon>
        <taxon>Bacillati</taxon>
        <taxon>Actinomycetota</taxon>
        <taxon>Actinomycetes</taxon>
        <taxon>Actinomycetales</taxon>
        <taxon>Actinomycetaceae</taxon>
        <taxon>Actinomyces</taxon>
    </lineage>
</organism>